<evidence type="ECO:0000256" key="3">
    <source>
        <dbReference type="ARBA" id="ARBA00022771"/>
    </source>
</evidence>
<dbReference type="PANTHER" id="PTHR46481">
    <property type="entry name" value="ZINC FINGER BED DOMAIN-CONTAINING PROTEIN 4"/>
    <property type="match status" value="1"/>
</dbReference>
<gene>
    <name evidence="8" type="ORF">D9758_017234</name>
</gene>
<keyword evidence="5" id="KW-0539">Nucleus</keyword>
<proteinExistence type="predicted"/>
<dbReference type="InterPro" id="IPR052035">
    <property type="entry name" value="ZnF_BED_domain_contain"/>
</dbReference>
<evidence type="ECO:0000256" key="6">
    <source>
        <dbReference type="SAM" id="MobiDB-lite"/>
    </source>
</evidence>
<dbReference type="OrthoDB" id="3259181at2759"/>
<dbReference type="GO" id="GO:0046983">
    <property type="term" value="F:protein dimerization activity"/>
    <property type="evidence" value="ECO:0007669"/>
    <property type="project" value="InterPro"/>
</dbReference>
<dbReference type="GO" id="GO:0008270">
    <property type="term" value="F:zinc ion binding"/>
    <property type="evidence" value="ECO:0007669"/>
    <property type="project" value="UniProtKB-KW"/>
</dbReference>
<dbReference type="Proteomes" id="UP000559256">
    <property type="component" value="Unassembled WGS sequence"/>
</dbReference>
<keyword evidence="4" id="KW-0862">Zinc</keyword>
<evidence type="ECO:0000256" key="1">
    <source>
        <dbReference type="ARBA" id="ARBA00004123"/>
    </source>
</evidence>
<dbReference type="Pfam" id="PF05699">
    <property type="entry name" value="Dimer_Tnp_hAT"/>
    <property type="match status" value="1"/>
</dbReference>
<feature type="region of interest" description="Disordered" evidence="6">
    <location>
        <begin position="26"/>
        <end position="109"/>
    </location>
</feature>
<keyword evidence="9" id="KW-1185">Reference proteome</keyword>
<dbReference type="PANTHER" id="PTHR46481:SF10">
    <property type="entry name" value="ZINC FINGER BED DOMAIN-CONTAINING PROTEIN 39"/>
    <property type="match status" value="1"/>
</dbReference>
<dbReference type="AlphaFoldDB" id="A0A8H5C696"/>
<protein>
    <recommendedName>
        <fullName evidence="7">HAT C-terminal dimerisation domain-containing protein</fullName>
    </recommendedName>
</protein>
<dbReference type="SUPFAM" id="SSF53098">
    <property type="entry name" value="Ribonuclease H-like"/>
    <property type="match status" value="1"/>
</dbReference>
<feature type="compositionally biased region" description="Basic residues" evidence="6">
    <location>
        <begin position="70"/>
        <end position="83"/>
    </location>
</feature>
<reference evidence="8 9" key="1">
    <citation type="journal article" date="2020" name="ISME J.">
        <title>Uncovering the hidden diversity of litter-decomposition mechanisms in mushroom-forming fungi.</title>
        <authorList>
            <person name="Floudas D."/>
            <person name="Bentzer J."/>
            <person name="Ahren D."/>
            <person name="Johansson T."/>
            <person name="Persson P."/>
            <person name="Tunlid A."/>
        </authorList>
    </citation>
    <scope>NUCLEOTIDE SEQUENCE [LARGE SCALE GENOMIC DNA]</scope>
    <source>
        <strain evidence="8 9">CBS 291.85</strain>
    </source>
</reference>
<accession>A0A8H5C696</accession>
<keyword evidence="3" id="KW-0863">Zinc-finger</keyword>
<dbReference type="EMBL" id="JAACJM010000235">
    <property type="protein sequence ID" value="KAF5335870.1"/>
    <property type="molecule type" value="Genomic_DNA"/>
</dbReference>
<keyword evidence="2" id="KW-0479">Metal-binding</keyword>
<evidence type="ECO:0000256" key="4">
    <source>
        <dbReference type="ARBA" id="ARBA00022833"/>
    </source>
</evidence>
<feature type="compositionally biased region" description="Acidic residues" evidence="6">
    <location>
        <begin position="92"/>
        <end position="108"/>
    </location>
</feature>
<evidence type="ECO:0000259" key="7">
    <source>
        <dbReference type="Pfam" id="PF05699"/>
    </source>
</evidence>
<feature type="domain" description="HAT C-terminal dimerisation" evidence="7">
    <location>
        <begin position="827"/>
        <end position="906"/>
    </location>
</feature>
<evidence type="ECO:0000256" key="5">
    <source>
        <dbReference type="ARBA" id="ARBA00023242"/>
    </source>
</evidence>
<dbReference type="InterPro" id="IPR008906">
    <property type="entry name" value="HATC_C_dom"/>
</dbReference>
<dbReference type="InterPro" id="IPR012337">
    <property type="entry name" value="RNaseH-like_sf"/>
</dbReference>
<name>A0A8H5C696_9AGAR</name>
<comment type="caution">
    <text evidence="8">The sequence shown here is derived from an EMBL/GenBank/DDBJ whole genome shotgun (WGS) entry which is preliminary data.</text>
</comment>
<dbReference type="GO" id="GO:0005634">
    <property type="term" value="C:nucleus"/>
    <property type="evidence" value="ECO:0007669"/>
    <property type="project" value="UniProtKB-SubCell"/>
</dbReference>
<comment type="subcellular location">
    <subcellularLocation>
        <location evidence="1">Nucleus</location>
    </subcellularLocation>
</comment>
<sequence>MANSQCAVNPDGSLKDASEIMFYNDVDDMEPISGPSATGAASGDTRLSRNKHSKMLQAVEDGAADEDPPKRKKCRMKKGKKSVKGSNSSEGSDYEEDGLSMDSSEDPVSDIPNEERAAILTAKTFPPKPKICKPAKKKRRVQKEKGNLNQRQSAGAKTLSRAATVEEVEDEEAPPQRMISSANLGSAKRTNPIYLFFKEVSVNAKGLVGEKGDRHFQCLHGSQHILTITKKMNGSLNGLRNHLKSNFRKLYNFYEVLKDREGPITQQEIDIAAGRASLDATFQAALDDEIEKRQETIKESFARQQAAAQEPWDQAKFEDLLVKWIVTCNQPFTEVEQQEFVDLLQYVHHSGGTLQIPKQDAIRRKVFKLGENTIKEMREMFLNLRGKVALSIDAWTSSNQYPFLAIVAHYIVDDGVLEECLIDFRELEGEHSGENMAEAVWKTLELYGLVGKIIAIVMDNATNNDTMMQSLEERCRCKKIPFSAKAAHMRCMLHTIHLAAIKASQTLLEGIGAISSKTSQKLSTRTGNYQDNFTIIQDKTEDDDEAGEFDEADNALEDLQRDGITPAVAKLCKIVRHVRSSPQRRAAWLRQIDEIYSEDNQEIRTYKLLMLILDVVTCWGSTHQMMRRAYQFRDAIDSYASASTELQNFCLSAEEWEVIEMVTSWLKQFRIATVQMSATKTPMLSHTLEIMQDLEQHVRDIVASLPASTPTYIRDALVASHNKLSEYYYKFDESPFYTWSMLLDPRIDRDVLKEDYQNDVTLNGHLQQSKSQLRTYFQDNYLSRTSTQSAFSSSAPVQDDVIFVDGSPQKKKTSRYHRKVDAPRDELTEFWKQPPQDGEKCNPIEWWQGQKATFPNLYCLALDIFSIPGSAVAVERVFSGGRDTISLRRASLHPDTIRMLMIAKNRLLLTRRRRN</sequence>
<feature type="region of interest" description="Disordered" evidence="6">
    <location>
        <begin position="126"/>
        <end position="176"/>
    </location>
</feature>
<evidence type="ECO:0000313" key="9">
    <source>
        <dbReference type="Proteomes" id="UP000559256"/>
    </source>
</evidence>
<organism evidence="8 9">
    <name type="scientific">Tetrapyrgos nigripes</name>
    <dbReference type="NCBI Taxonomy" id="182062"/>
    <lineage>
        <taxon>Eukaryota</taxon>
        <taxon>Fungi</taxon>
        <taxon>Dikarya</taxon>
        <taxon>Basidiomycota</taxon>
        <taxon>Agaricomycotina</taxon>
        <taxon>Agaricomycetes</taxon>
        <taxon>Agaricomycetidae</taxon>
        <taxon>Agaricales</taxon>
        <taxon>Marasmiineae</taxon>
        <taxon>Marasmiaceae</taxon>
        <taxon>Tetrapyrgos</taxon>
    </lineage>
</organism>
<feature type="compositionally biased region" description="Basic residues" evidence="6">
    <location>
        <begin position="130"/>
        <end position="142"/>
    </location>
</feature>
<evidence type="ECO:0000256" key="2">
    <source>
        <dbReference type="ARBA" id="ARBA00022723"/>
    </source>
</evidence>
<evidence type="ECO:0000313" key="8">
    <source>
        <dbReference type="EMBL" id="KAF5335870.1"/>
    </source>
</evidence>